<keyword evidence="2" id="KW-1185">Reference proteome</keyword>
<evidence type="ECO:0000313" key="2">
    <source>
        <dbReference type="Proteomes" id="UP000601223"/>
    </source>
</evidence>
<accession>A0A8J3JSA5</accession>
<dbReference type="RefSeq" id="WP_203756099.1">
    <property type="nucleotide sequence ID" value="NZ_BONF01000052.1"/>
</dbReference>
<evidence type="ECO:0000313" key="1">
    <source>
        <dbReference type="EMBL" id="GIF85748.1"/>
    </source>
</evidence>
<organism evidence="1 2">
    <name type="scientific">Catellatospora bangladeshensis</name>
    <dbReference type="NCBI Taxonomy" id="310355"/>
    <lineage>
        <taxon>Bacteria</taxon>
        <taxon>Bacillati</taxon>
        <taxon>Actinomycetota</taxon>
        <taxon>Actinomycetes</taxon>
        <taxon>Micromonosporales</taxon>
        <taxon>Micromonosporaceae</taxon>
        <taxon>Catellatospora</taxon>
    </lineage>
</organism>
<dbReference type="InterPro" id="IPR011045">
    <property type="entry name" value="N2O_reductase_N"/>
</dbReference>
<dbReference type="PANTHER" id="PTHR35399:SF4">
    <property type="entry name" value="MEMBRANE PROTEIN"/>
    <property type="match status" value="1"/>
</dbReference>
<reference evidence="1 2" key="1">
    <citation type="submission" date="2021-01" db="EMBL/GenBank/DDBJ databases">
        <title>Whole genome shotgun sequence of Catellatospora bangladeshensis NBRC 107357.</title>
        <authorList>
            <person name="Komaki H."/>
            <person name="Tamura T."/>
        </authorList>
    </citation>
    <scope>NUCLEOTIDE SEQUENCE [LARGE SCALE GENOMIC DNA]</scope>
    <source>
        <strain evidence="1 2">NBRC 107357</strain>
    </source>
</reference>
<dbReference type="InterPro" id="IPR006311">
    <property type="entry name" value="TAT_signal"/>
</dbReference>
<gene>
    <name evidence="1" type="ORF">Cba03nite_70970</name>
</gene>
<dbReference type="Proteomes" id="UP000601223">
    <property type="component" value="Unassembled WGS sequence"/>
</dbReference>
<dbReference type="InterPro" id="IPR008557">
    <property type="entry name" value="PhoX"/>
</dbReference>
<dbReference type="Pfam" id="PF05787">
    <property type="entry name" value="PhoX"/>
    <property type="match status" value="1"/>
</dbReference>
<dbReference type="SUPFAM" id="SSF50974">
    <property type="entry name" value="Nitrous oxide reductase, N-terminal domain"/>
    <property type="match status" value="1"/>
</dbReference>
<dbReference type="PANTHER" id="PTHR35399">
    <property type="entry name" value="SLR8030 PROTEIN"/>
    <property type="match status" value="1"/>
</dbReference>
<sequence length="385" mass="40526">MRRRELLRAGLAGAGAAALSGVLWQRAFAATALPGDSPYGALRPPDTNGVALPDGFTSRIVARSGQPVGGTGYTWHRAPDGGACFADGSGWIYVSNSEIPVGGGASAVRFAADGSVVSAYRILARTRVNCAGGATPWQTWLSCEEVSHGRVFETDPWGRRPAPARLAMGRFKHEAAACDPERRAVYLTEDEEDGCLYRFLPETWGDLERGRLQVLCAPPGTTSGPVTWQDVPSRDGAGVPTRRQVPAALRFDGGEGCWYESGVCYFTTKGDDRVWAYDAAASALGLAYDAAAGGTLSGVDSITGAPRNADLFVAEDGGNMEINVITADGTVGPFLRLPGQDRSEITGPAFNPAGDRLYFSSQRGYSGARSGSGGITYEVTGPFRA</sequence>
<proteinExistence type="predicted"/>
<dbReference type="AlphaFoldDB" id="A0A8J3JSA5"/>
<name>A0A8J3JSA5_9ACTN</name>
<comment type="caution">
    <text evidence="1">The sequence shown here is derived from an EMBL/GenBank/DDBJ whole genome shotgun (WGS) entry which is preliminary data.</text>
</comment>
<dbReference type="EMBL" id="BONF01000052">
    <property type="protein sequence ID" value="GIF85748.1"/>
    <property type="molecule type" value="Genomic_DNA"/>
</dbReference>
<dbReference type="SUPFAM" id="SSF63825">
    <property type="entry name" value="YWTD domain"/>
    <property type="match status" value="1"/>
</dbReference>
<dbReference type="PROSITE" id="PS51318">
    <property type="entry name" value="TAT"/>
    <property type="match status" value="1"/>
</dbReference>
<protein>
    <recommendedName>
        <fullName evidence="3">DUF839 domain-containing protein</fullName>
    </recommendedName>
</protein>
<evidence type="ECO:0008006" key="3">
    <source>
        <dbReference type="Google" id="ProtNLM"/>
    </source>
</evidence>